<reference evidence="1 2" key="1">
    <citation type="journal article" date="2019" name="Nat. Ecol. Evol.">
        <title>Megaphylogeny resolves global patterns of mushroom evolution.</title>
        <authorList>
            <person name="Varga T."/>
            <person name="Krizsan K."/>
            <person name="Foldi C."/>
            <person name="Dima B."/>
            <person name="Sanchez-Garcia M."/>
            <person name="Sanchez-Ramirez S."/>
            <person name="Szollosi G.J."/>
            <person name="Szarkandi J.G."/>
            <person name="Papp V."/>
            <person name="Albert L."/>
            <person name="Andreopoulos W."/>
            <person name="Angelini C."/>
            <person name="Antonin V."/>
            <person name="Barry K.W."/>
            <person name="Bougher N.L."/>
            <person name="Buchanan P."/>
            <person name="Buyck B."/>
            <person name="Bense V."/>
            <person name="Catcheside P."/>
            <person name="Chovatia M."/>
            <person name="Cooper J."/>
            <person name="Damon W."/>
            <person name="Desjardin D."/>
            <person name="Finy P."/>
            <person name="Geml J."/>
            <person name="Haridas S."/>
            <person name="Hughes K."/>
            <person name="Justo A."/>
            <person name="Karasinski D."/>
            <person name="Kautmanova I."/>
            <person name="Kiss B."/>
            <person name="Kocsube S."/>
            <person name="Kotiranta H."/>
            <person name="LaButti K.M."/>
            <person name="Lechner B.E."/>
            <person name="Liimatainen K."/>
            <person name="Lipzen A."/>
            <person name="Lukacs Z."/>
            <person name="Mihaltcheva S."/>
            <person name="Morgado L.N."/>
            <person name="Niskanen T."/>
            <person name="Noordeloos M.E."/>
            <person name="Ohm R.A."/>
            <person name="Ortiz-Santana B."/>
            <person name="Ovrebo C."/>
            <person name="Racz N."/>
            <person name="Riley R."/>
            <person name="Savchenko A."/>
            <person name="Shiryaev A."/>
            <person name="Soop K."/>
            <person name="Spirin V."/>
            <person name="Szebenyi C."/>
            <person name="Tomsovsky M."/>
            <person name="Tulloss R.E."/>
            <person name="Uehling J."/>
            <person name="Grigoriev I.V."/>
            <person name="Vagvolgyi C."/>
            <person name="Papp T."/>
            <person name="Martin F.M."/>
            <person name="Miettinen O."/>
            <person name="Hibbett D.S."/>
            <person name="Nagy L.G."/>
        </authorList>
    </citation>
    <scope>NUCLEOTIDE SEQUENCE [LARGE SCALE GENOMIC DNA]</scope>
    <source>
        <strain evidence="1 2">NL-1719</strain>
    </source>
</reference>
<gene>
    <name evidence="1" type="ORF">BDN72DRAFT_957856</name>
</gene>
<evidence type="ECO:0000313" key="2">
    <source>
        <dbReference type="Proteomes" id="UP000308600"/>
    </source>
</evidence>
<protein>
    <submittedName>
        <fullName evidence="1">Uncharacterized protein</fullName>
    </submittedName>
</protein>
<name>A0ACD3B1N5_9AGAR</name>
<sequence>MGRKANSPPATTTVLPAMAGKKRKRKDQEELSILASAPEVPKIRIPARKRQKTPEPGPPVTEKLGRTARAKGLPPTRTLPQRRARTGASKPVATKKTRQTKAEKAAKNQALDYDAQGRIDFLRQMDIDEDNQVQHQATNQINSIFDVPLTSDDEPDATEIDDEQGPGPMEVEEAEDGLIDSVDIFEDEAVGTDEESGGEDTNEAAGGDDNELDVVGSSNGPTMSRHAQQRAEVRSMVNLLRTREIPDVEVEVEVKKVAATITQPEKKPKSKPFQTGLIKNFQAKVAPNKKVDKQTKTVVHAAASTSSKGKAKVTRGGVDVEKALTDAVKKRTKDLKGRPPRSNNLVGIVTPDPDDENTPTPEPSKQKAGKAKQPPKRQNTVISLHSDSSLTSIKSDDSVIILSRAPSPFNVKPEVGHTTPFAKREHRSPPSHVTHHSPPTSTGNGSKASDIPVSLRPVWKTEVLPSLYHMMYASREPYKHFLQGAEFGNILMNVMNAVVPNHQYDLDANSTIYNVAMQRVLDKRSKILGRARDDVEKWFKGPKYEGNPTEIHKYAKWASHPYGPGLYSSPIPVENINMSTKDPQWVIPTGAFQSQFVINIVKTFVTSSDTIANSRVNPLGNLRGLVAMVAGALEQNFGRFKTGHEVESKTASKGRCEPLTLSYMPAVESLTDDEWKELYVLCRMPNQHSLTRTTSDDYSALRGQIPRAL</sequence>
<organism evidence="1 2">
    <name type="scientific">Pluteus cervinus</name>
    <dbReference type="NCBI Taxonomy" id="181527"/>
    <lineage>
        <taxon>Eukaryota</taxon>
        <taxon>Fungi</taxon>
        <taxon>Dikarya</taxon>
        <taxon>Basidiomycota</taxon>
        <taxon>Agaricomycotina</taxon>
        <taxon>Agaricomycetes</taxon>
        <taxon>Agaricomycetidae</taxon>
        <taxon>Agaricales</taxon>
        <taxon>Pluteineae</taxon>
        <taxon>Pluteaceae</taxon>
        <taxon>Pluteus</taxon>
    </lineage>
</organism>
<proteinExistence type="predicted"/>
<dbReference type="EMBL" id="ML208294">
    <property type="protein sequence ID" value="TFK71690.1"/>
    <property type="molecule type" value="Genomic_DNA"/>
</dbReference>
<dbReference type="Proteomes" id="UP000308600">
    <property type="component" value="Unassembled WGS sequence"/>
</dbReference>
<keyword evidence="2" id="KW-1185">Reference proteome</keyword>
<evidence type="ECO:0000313" key="1">
    <source>
        <dbReference type="EMBL" id="TFK71690.1"/>
    </source>
</evidence>
<accession>A0ACD3B1N5</accession>